<name>A0A934KML3_9BACT</name>
<gene>
    <name evidence="3" type="ORF">JF887_07170</name>
</gene>
<comment type="caution">
    <text evidence="3">The sequence shown here is derived from an EMBL/GenBank/DDBJ whole genome shotgun (WGS) entry which is preliminary data.</text>
</comment>
<keyword evidence="2" id="KW-0472">Membrane</keyword>
<sequence>MINRAFRIVGSGVGVGLGMGLALGITTALRGNLRPLLRGAMKGGVALVEHTTRLTAEARETAEDLYHEASVERALEREAREAAVVSDAAGNGRRTTTVVIPRTTRTR</sequence>
<evidence type="ECO:0000313" key="3">
    <source>
        <dbReference type="EMBL" id="MBJ7609199.1"/>
    </source>
</evidence>
<dbReference type="AlphaFoldDB" id="A0A934KML3"/>
<feature type="region of interest" description="Disordered" evidence="1">
    <location>
        <begin position="85"/>
        <end position="107"/>
    </location>
</feature>
<reference evidence="3 4" key="1">
    <citation type="submission" date="2020-10" db="EMBL/GenBank/DDBJ databases">
        <title>Ca. Dormibacterota MAGs.</title>
        <authorList>
            <person name="Montgomery K."/>
        </authorList>
    </citation>
    <scope>NUCLEOTIDE SEQUENCE [LARGE SCALE GENOMIC DNA]</scope>
    <source>
        <strain evidence="3">Mitchell_Peninsula_5</strain>
    </source>
</reference>
<evidence type="ECO:0000313" key="4">
    <source>
        <dbReference type="Proteomes" id="UP000614410"/>
    </source>
</evidence>
<dbReference type="Proteomes" id="UP000614410">
    <property type="component" value="Unassembled WGS sequence"/>
</dbReference>
<proteinExistence type="predicted"/>
<evidence type="ECO:0000256" key="2">
    <source>
        <dbReference type="SAM" id="Phobius"/>
    </source>
</evidence>
<protein>
    <submittedName>
        <fullName evidence="3">DUF5132 domain-containing protein</fullName>
    </submittedName>
</protein>
<evidence type="ECO:0000256" key="1">
    <source>
        <dbReference type="SAM" id="MobiDB-lite"/>
    </source>
</evidence>
<feature type="transmembrane region" description="Helical" evidence="2">
    <location>
        <begin position="6"/>
        <end position="29"/>
    </location>
</feature>
<accession>A0A934KML3</accession>
<organism evidence="3 4">
    <name type="scientific">Candidatus Amunia macphersoniae</name>
    <dbReference type="NCBI Taxonomy" id="3127014"/>
    <lineage>
        <taxon>Bacteria</taxon>
        <taxon>Bacillati</taxon>
        <taxon>Candidatus Dormiibacterota</taxon>
        <taxon>Candidatus Dormibacteria</taxon>
        <taxon>Candidatus Aeolococcales</taxon>
        <taxon>Candidatus Aeolococcaceae</taxon>
        <taxon>Candidatus Amunia</taxon>
    </lineage>
</organism>
<keyword evidence="2" id="KW-0812">Transmembrane</keyword>
<keyword evidence="2" id="KW-1133">Transmembrane helix</keyword>
<dbReference type="EMBL" id="JAEKNN010000030">
    <property type="protein sequence ID" value="MBJ7609199.1"/>
    <property type="molecule type" value="Genomic_DNA"/>
</dbReference>